<feature type="region of interest" description="Disordered" evidence="1">
    <location>
        <begin position="432"/>
        <end position="458"/>
    </location>
</feature>
<dbReference type="AlphaFoldDB" id="A0A423W9N7"/>
<dbReference type="Proteomes" id="UP000285146">
    <property type="component" value="Unassembled WGS sequence"/>
</dbReference>
<name>A0A423W9N7_9PEZI</name>
<feature type="compositionally biased region" description="Low complexity" evidence="1">
    <location>
        <begin position="443"/>
        <end position="458"/>
    </location>
</feature>
<evidence type="ECO:0000256" key="1">
    <source>
        <dbReference type="SAM" id="MobiDB-lite"/>
    </source>
</evidence>
<dbReference type="OrthoDB" id="5417628at2759"/>
<reference evidence="2 3" key="1">
    <citation type="submission" date="2015-09" db="EMBL/GenBank/DDBJ databases">
        <title>Host preference determinants of Valsa canker pathogens revealed by comparative genomics.</title>
        <authorList>
            <person name="Yin Z."/>
            <person name="Huang L."/>
        </authorList>
    </citation>
    <scope>NUCLEOTIDE SEQUENCE [LARGE SCALE GENOMIC DNA]</scope>
    <source>
        <strain evidence="2 3">SXYLt</strain>
    </source>
</reference>
<feature type="compositionally biased region" description="Polar residues" evidence="1">
    <location>
        <begin position="316"/>
        <end position="350"/>
    </location>
</feature>
<dbReference type="InParanoid" id="A0A423W9N7"/>
<keyword evidence="3" id="KW-1185">Reference proteome</keyword>
<feature type="region of interest" description="Disordered" evidence="1">
    <location>
        <begin position="520"/>
        <end position="541"/>
    </location>
</feature>
<dbReference type="STRING" id="1230097.A0A423W9N7"/>
<dbReference type="EMBL" id="LKEB01000057">
    <property type="protein sequence ID" value="ROW00020.1"/>
    <property type="molecule type" value="Genomic_DNA"/>
</dbReference>
<evidence type="ECO:0000313" key="3">
    <source>
        <dbReference type="Proteomes" id="UP000285146"/>
    </source>
</evidence>
<feature type="region of interest" description="Disordered" evidence="1">
    <location>
        <begin position="316"/>
        <end position="355"/>
    </location>
</feature>
<proteinExistence type="predicted"/>
<evidence type="ECO:0000313" key="2">
    <source>
        <dbReference type="EMBL" id="ROW00020.1"/>
    </source>
</evidence>
<gene>
    <name evidence="2" type="ORF">VPNG_08359</name>
</gene>
<organism evidence="2 3">
    <name type="scientific">Cytospora leucostoma</name>
    <dbReference type="NCBI Taxonomy" id="1230097"/>
    <lineage>
        <taxon>Eukaryota</taxon>
        <taxon>Fungi</taxon>
        <taxon>Dikarya</taxon>
        <taxon>Ascomycota</taxon>
        <taxon>Pezizomycotina</taxon>
        <taxon>Sordariomycetes</taxon>
        <taxon>Sordariomycetidae</taxon>
        <taxon>Diaporthales</taxon>
        <taxon>Cytosporaceae</taxon>
        <taxon>Cytospora</taxon>
    </lineage>
</organism>
<accession>A0A423W9N7</accession>
<comment type="caution">
    <text evidence="2">The sequence shown here is derived from an EMBL/GenBank/DDBJ whole genome shotgun (WGS) entry which is preliminary data.</text>
</comment>
<sequence length="580" mass="63096">MRYDDWDVLLFPSGGDARVPLKEFKVSCHVVPDGEFSHNRGTLGLPIMTCFVPGLQPGAPFHISIHCWGNPKLSQYTQSYSKHPELVKLEARILVDGRMVASTSFEPFGRWPHLITSTSEVTKRGELEQLKFPSFRRELLYQNHWNPGDDLGRIKVVISEGFPRDSPSNPFERVKNVIAFAFQHAPLDILETNGIAWPNPQMWRRQQSNPPPPVPTYYPDDGADSHSHSPRRRSYVGQSIAPSNVPMPPISTALAAPLAMTPTLNLHGFQKSSASSVSSFMDPSSEAAYQEWINSLGLNQQPPNLDAKVVWPNVMSRSDSKQSSADPSIPSMSGYLSSTMGHTMAPNSMHISEPSLDDDAQMVNLKVPTNTPTAFPGGDPLATGHFAYTILNPSVSSELASSLTHTLLNQPHPLPVTSQSVQPNQIQLPASAVKSRKENRHLNNASSVHSPSSNPSPSIEAQIRKFSQTSNAFGAIVTDPLDTSGSGPTISRLPSAGEFGRDMTNTATPNQTYAGVAASGAVPGSGSDKGTKRSRNFTPASAKVIDVEDEPRRASPRMRVATAFPLDLNLDTAQHHDPEE</sequence>
<protein>
    <submittedName>
        <fullName evidence="2">Uncharacterized protein</fullName>
    </submittedName>
</protein>
<feature type="region of interest" description="Disordered" evidence="1">
    <location>
        <begin position="201"/>
        <end position="243"/>
    </location>
</feature>